<dbReference type="InterPro" id="IPR000531">
    <property type="entry name" value="Beta-barrel_TonB"/>
</dbReference>
<evidence type="ECO:0000256" key="1">
    <source>
        <dbReference type="ARBA" id="ARBA00004442"/>
    </source>
</evidence>
<comment type="caution">
    <text evidence="8">The sequence shown here is derived from an EMBL/GenBank/DDBJ whole genome shotgun (WGS) entry which is preliminary data.</text>
</comment>
<keyword evidence="2 4" id="KW-0472">Membrane</keyword>
<evidence type="ECO:0000259" key="7">
    <source>
        <dbReference type="Pfam" id="PF07715"/>
    </source>
</evidence>
<dbReference type="Proteomes" id="UP000218427">
    <property type="component" value="Unassembled WGS sequence"/>
</dbReference>
<feature type="signal peptide" evidence="5">
    <location>
        <begin position="1"/>
        <end position="24"/>
    </location>
</feature>
<evidence type="ECO:0000256" key="3">
    <source>
        <dbReference type="ARBA" id="ARBA00023237"/>
    </source>
</evidence>
<keyword evidence="8" id="KW-0675">Receptor</keyword>
<dbReference type="SUPFAM" id="SSF56935">
    <property type="entry name" value="Porins"/>
    <property type="match status" value="1"/>
</dbReference>
<evidence type="ECO:0000256" key="5">
    <source>
        <dbReference type="SAM" id="SignalP"/>
    </source>
</evidence>
<sequence>MKKEQLYKGAMSPLAASVSTAVLAAVLSPWALAQEESEATTLSEEKVAVETPAAEAVAGEQQDGDMEQVVVTGSRLKRDTFSSIAPLQIIDTEGAREAGAIDTSSILQSSGAATGQQIDLTFSGYVLDNGPGASTVDLRGLGAGRTLVLLNGRRLAPAGVEGAPVAPDLNLIPASLVQQYDLLLDGASSIYGSDAVAGVTNVILKKDFEGVDFEVFSSNPEQANGEANTMSFSWGENFDRGFIGMGVEYFQQNAVTLADREWTDGCATNYEIGTDGKIYTQDLFYSEIYGMDMSDGCAVGSLAGRVSVPLAGSIYYTPGTSNGGWNGFSESSLFGSIGVDGNGDGVTDVNFRDYDINGRDLFAHLLPEQERMSFMAYGEYTFEGDMNLTPFFETSYAQRENFIDSGAFQLFPNVPANNPFNICNPDGVRGVDCGLAYDELLRNPNFAAQVAAEFGLTPQQFADFGIVDLFSGPLGPQSSLPIVSVRGDRTQADVEVSQLRMVTGVRGDLPMLNVGTLSDWSFELSGSLTKSDGKSSRYGIRGDRLAQSLATTVEDPNNPGTFTCTPLPGESTCVPIDMYADSLYQGVVGDFATQAERDYLFDSRDFDTAYYQTIFSAYASGNVASLPAGDVIVGVGAETRNDRIKSLPDDIARDGLFFGYFSDGGATGSKDTHEAFAEIELPILANMFMVEELTTNLSARYTKDEFYGGAWTNAAKIAYRPVQSLLLRSTYGTSYRAPNLRENFLQNQTGFNSVFDPCAIPDSALDPISGGYNAALDGRSPEVLANCLANGVDPTTFSNNGFNTYSVEVARGGTTDLEEETSESFTVGFSYEQPFFDDFGLTLGMTYFDIEIENSIIEPSAQFLVNDCYNNPNGSSAFCSLLSRDDDGFLDIIDAAFVNRDNEVARGIDYNLRYQQPVTLFGAPLELSANLTFNRVLERTLTYLADDGTPDIEVYTGTFGYPKWQGRGEFRVEYDNYRFTWTTRYMSKVEQDEEYVDAYSDIFDTNGTGFTSDSCIGAANGGVDCRDVGFADDYVVHAASLYYYADTWTAGLGIRNVFDEEPPAVDGNEILSINNTPIGYGYDIQGRQMFLNVQKTF</sequence>
<protein>
    <submittedName>
        <fullName evidence="8">Outer membrane cobalamin receptor protein</fullName>
    </submittedName>
</protein>
<dbReference type="InterPro" id="IPR036942">
    <property type="entry name" value="Beta-barrel_TonB_sf"/>
</dbReference>
<comment type="subcellular location">
    <subcellularLocation>
        <location evidence="1 4">Cell outer membrane</location>
    </subcellularLocation>
</comment>
<dbReference type="PANTHER" id="PTHR47234:SF1">
    <property type="entry name" value="TONB-DEPENDENT RECEPTOR"/>
    <property type="match status" value="1"/>
</dbReference>
<keyword evidence="9" id="KW-1185">Reference proteome</keyword>
<dbReference type="Pfam" id="PF07715">
    <property type="entry name" value="Plug"/>
    <property type="match status" value="1"/>
</dbReference>
<dbReference type="InterPro" id="IPR012910">
    <property type="entry name" value="Plug_dom"/>
</dbReference>
<evidence type="ECO:0000256" key="4">
    <source>
        <dbReference type="RuleBase" id="RU003357"/>
    </source>
</evidence>
<feature type="domain" description="TonB-dependent receptor plug" evidence="7">
    <location>
        <begin position="118"/>
        <end position="199"/>
    </location>
</feature>
<organism evidence="8 9">
    <name type="scientific">Microbulbifer flavimaris</name>
    <dbReference type="NCBI Taxonomy" id="1781068"/>
    <lineage>
        <taxon>Bacteria</taxon>
        <taxon>Pseudomonadati</taxon>
        <taxon>Pseudomonadota</taxon>
        <taxon>Gammaproteobacteria</taxon>
        <taxon>Cellvibrionales</taxon>
        <taxon>Microbulbiferaceae</taxon>
        <taxon>Microbulbifer</taxon>
    </lineage>
</organism>
<evidence type="ECO:0000313" key="9">
    <source>
        <dbReference type="Proteomes" id="UP000218427"/>
    </source>
</evidence>
<evidence type="ECO:0000256" key="2">
    <source>
        <dbReference type="ARBA" id="ARBA00023136"/>
    </source>
</evidence>
<reference evidence="8" key="1">
    <citation type="submission" date="2017-08" db="EMBL/GenBank/DDBJ databases">
        <title>Microbulbifer marisrubri sp. nov., a halophilic alphaproteobacterium isolated from marine sediment of the Yellow Sea, China.</title>
        <authorList>
            <person name="Zhang G."/>
            <person name="Xiong Q."/>
        </authorList>
    </citation>
    <scope>NUCLEOTIDE SEQUENCE [LARGE SCALE GENOMIC DNA]</scope>
    <source>
        <strain evidence="8">WRN-8</strain>
    </source>
</reference>
<dbReference type="PANTHER" id="PTHR47234">
    <property type="match status" value="1"/>
</dbReference>
<gene>
    <name evidence="8" type="ORF">AWR36_011310</name>
</gene>
<name>A0ABX4I150_9GAMM</name>
<evidence type="ECO:0000313" key="8">
    <source>
        <dbReference type="EMBL" id="PCO05299.1"/>
    </source>
</evidence>
<comment type="similarity">
    <text evidence="4">Belongs to the TonB-dependent receptor family.</text>
</comment>
<dbReference type="Gene3D" id="2.40.170.20">
    <property type="entry name" value="TonB-dependent receptor, beta-barrel domain"/>
    <property type="match status" value="1"/>
</dbReference>
<evidence type="ECO:0000259" key="6">
    <source>
        <dbReference type="Pfam" id="PF00593"/>
    </source>
</evidence>
<accession>A0ABX4I150</accession>
<proteinExistence type="inferred from homology"/>
<dbReference type="Gene3D" id="2.170.130.10">
    <property type="entry name" value="TonB-dependent receptor, plug domain"/>
    <property type="match status" value="1"/>
</dbReference>
<dbReference type="EMBL" id="LRFG02000003">
    <property type="protein sequence ID" value="PCO05299.1"/>
    <property type="molecule type" value="Genomic_DNA"/>
</dbReference>
<feature type="chain" id="PRO_5046758221" evidence="5">
    <location>
        <begin position="25"/>
        <end position="1097"/>
    </location>
</feature>
<keyword evidence="3" id="KW-0998">Cell outer membrane</keyword>
<dbReference type="Pfam" id="PF00593">
    <property type="entry name" value="TonB_dep_Rec_b-barrel"/>
    <property type="match status" value="1"/>
</dbReference>
<dbReference type="InterPro" id="IPR037066">
    <property type="entry name" value="Plug_dom_sf"/>
</dbReference>
<keyword evidence="5" id="KW-0732">Signal</keyword>
<keyword evidence="4" id="KW-0798">TonB box</keyword>
<feature type="domain" description="TonB-dependent receptor-like beta-barrel" evidence="6">
    <location>
        <begin position="590"/>
        <end position="1057"/>
    </location>
</feature>
<dbReference type="RefSeq" id="WP_096866648.1">
    <property type="nucleotide sequence ID" value="NZ_LRFG02000003.1"/>
</dbReference>